<proteinExistence type="inferred from homology"/>
<keyword evidence="5 9" id="KW-1133">Transmembrane helix</keyword>
<evidence type="ECO:0000256" key="9">
    <source>
        <dbReference type="SAM" id="Phobius"/>
    </source>
</evidence>
<feature type="compositionally biased region" description="Pro residues" evidence="8">
    <location>
        <begin position="372"/>
        <end position="388"/>
    </location>
</feature>
<dbReference type="RefSeq" id="WP_205186526.1">
    <property type="nucleotide sequence ID" value="NZ_JAFBFC010000003.1"/>
</dbReference>
<keyword evidence="3" id="KW-1003">Cell membrane</keyword>
<dbReference type="NCBIfam" id="TIGR03929">
    <property type="entry name" value="T7_esaA_Nterm"/>
    <property type="match status" value="1"/>
</dbReference>
<dbReference type="Proteomes" id="UP000809829">
    <property type="component" value="Unassembled WGS sequence"/>
</dbReference>
<keyword evidence="4 9" id="KW-0812">Transmembrane</keyword>
<feature type="transmembrane region" description="Helical" evidence="9">
    <location>
        <begin position="7"/>
        <end position="29"/>
    </location>
</feature>
<dbReference type="InterPro" id="IPR023838">
    <property type="entry name" value="T7SS_EsaA"/>
</dbReference>
<dbReference type="EMBL" id="JAFBFC010000003">
    <property type="protein sequence ID" value="MBM7703050.1"/>
    <property type="molecule type" value="Genomic_DNA"/>
</dbReference>
<evidence type="ECO:0000256" key="3">
    <source>
        <dbReference type="ARBA" id="ARBA00022475"/>
    </source>
</evidence>
<evidence type="ECO:0000256" key="4">
    <source>
        <dbReference type="ARBA" id="ARBA00022692"/>
    </source>
</evidence>
<keyword evidence="11" id="KW-1185">Reference proteome</keyword>
<sequence length="936" mass="105604">MNEQWKYGLKVVLAVIMIMALPVFFFQYIGDDPLRVSENATRKIAVVNEDLGVGGEDGKRGFDLGASVAPMLAEGSDFEWMVLTRATANQKLIDGEYDAVIYIPSDFSKNTLTYTDEKPAKVSLQYQVQNQLNATNKQRVVRELEAASTKVSDDITSRYWNYVSQEINDLRGKFDSILEKEIQFQQTMLSFYKPGSKNLAGELDNQKKLLEQMQSNIQSAETGSDNRKQDVQQVEKNLVSFVDYVEQYRQYQREQENLLRKAQVVSLQSMEEAVKGVNSRQSQSRAELNNQANKMMNGLSSLEQRLNKQVEMADELQTAQQNQASEQESKMKLFNDELLEQYRQQEAITAFNEIEASLLPLREQLESGGSPNPNPGNPGVPADETPPPSEEDVLQEERAELTDIAAKVQEAKETLEAMPGEKTEEVTKVITSLAELTSRIQAVEQQLADVNTNQSNNELRQQLQQLTQQYTNLLRQYEQAVQNNGVDVTDLVKKIEQKEAELVSSSLLSQERKTRLNNAFSKEIGSTDIDDLFNYYEYLSKYEQALKQMGRTDTKEVILNSEETNRRTQSILFENRQSQEISGVLQENLASTQEQSSLLNEDAKAFVSQYSENINQEYELMMNDLSVIQDRASNISDILQNSSNDVNTDAVDPNVSKLVTLQQSMGQELQGLNDLLVSLGERQSNVVQYTGDLQKQVNDVQEKADSLNSKWAENVDSTKLVRGDVYNLLNNAFVNGQPNSDVYRYLANPVEVKGEVPAEKVKEVPPVVILVIILISSLLIGYFIHYYQSAPLFVRGSLFGLLNLIVGLMISVFSLNIYTLSDERAIEWSVYTILLLVVSSLLVRSAFLIGPFVGWIVTIVMMMLYINPLLSLAMPNFHYDDPVSKVYMSIQYNTHTLFTEAIIVLLGIMLVLIVIPAVASYVKKGKQAESDHTYEA</sequence>
<evidence type="ECO:0000313" key="11">
    <source>
        <dbReference type="Proteomes" id="UP000809829"/>
    </source>
</evidence>
<dbReference type="PANTHER" id="PTHR30294:SF29">
    <property type="entry name" value="MULTIDRUG ABC TRANSPORTER PERMEASE YBHS-RELATED"/>
    <property type="match status" value="1"/>
</dbReference>
<evidence type="ECO:0000256" key="7">
    <source>
        <dbReference type="SAM" id="Coils"/>
    </source>
</evidence>
<gene>
    <name evidence="10" type="ORF">JOC83_001897</name>
</gene>
<dbReference type="Gene3D" id="3.40.1710.10">
    <property type="entry name" value="abc type-2 transporter like domain"/>
    <property type="match status" value="1"/>
</dbReference>
<feature type="transmembrane region" description="Helical" evidence="9">
    <location>
        <begin position="798"/>
        <end position="819"/>
    </location>
</feature>
<feature type="transmembrane region" description="Helical" evidence="9">
    <location>
        <begin position="897"/>
        <end position="922"/>
    </location>
</feature>
<evidence type="ECO:0000256" key="1">
    <source>
        <dbReference type="ARBA" id="ARBA00004651"/>
    </source>
</evidence>
<dbReference type="PANTHER" id="PTHR30294">
    <property type="entry name" value="MEMBRANE COMPONENT OF ABC TRANSPORTER YHHJ-RELATED"/>
    <property type="match status" value="1"/>
</dbReference>
<keyword evidence="7" id="KW-0175">Coiled coil</keyword>
<evidence type="ECO:0000256" key="6">
    <source>
        <dbReference type="ARBA" id="ARBA00023136"/>
    </source>
</evidence>
<feature type="transmembrane region" description="Helical" evidence="9">
    <location>
        <begin position="855"/>
        <end position="877"/>
    </location>
</feature>
<comment type="subcellular location">
    <subcellularLocation>
        <location evidence="1">Cell membrane</location>
        <topology evidence="1">Multi-pass membrane protein</topology>
    </subcellularLocation>
</comment>
<keyword evidence="6 9" id="KW-0472">Membrane</keyword>
<organism evidence="10 11">
    <name type="scientific">Priestia iocasae</name>
    <dbReference type="NCBI Taxonomy" id="2291674"/>
    <lineage>
        <taxon>Bacteria</taxon>
        <taxon>Bacillati</taxon>
        <taxon>Bacillota</taxon>
        <taxon>Bacilli</taxon>
        <taxon>Bacillales</taxon>
        <taxon>Bacillaceae</taxon>
        <taxon>Priestia</taxon>
    </lineage>
</organism>
<accession>A0ABS2QU98</accession>
<feature type="region of interest" description="Disordered" evidence="8">
    <location>
        <begin position="364"/>
        <end position="396"/>
    </location>
</feature>
<evidence type="ECO:0000256" key="5">
    <source>
        <dbReference type="ARBA" id="ARBA00022989"/>
    </source>
</evidence>
<name>A0ABS2QU98_9BACI</name>
<feature type="coiled-coil region" evidence="7">
    <location>
        <begin position="285"/>
        <end position="319"/>
    </location>
</feature>
<feature type="coiled-coil region" evidence="7">
    <location>
        <begin position="196"/>
        <end position="261"/>
    </location>
</feature>
<protein>
    <submittedName>
        <fullName evidence="10">Type VII secretion EsaA-like protein</fullName>
    </submittedName>
</protein>
<comment type="similarity">
    <text evidence="2">Belongs to the EsaA family.</text>
</comment>
<dbReference type="InterPro" id="IPR051449">
    <property type="entry name" value="ABC-2_transporter_component"/>
</dbReference>
<feature type="transmembrane region" description="Helical" evidence="9">
    <location>
        <begin position="825"/>
        <end position="843"/>
    </location>
</feature>
<comment type="caution">
    <text evidence="10">The sequence shown here is derived from an EMBL/GenBank/DDBJ whole genome shotgun (WGS) entry which is preliminary data.</text>
</comment>
<feature type="transmembrane region" description="Helical" evidence="9">
    <location>
        <begin position="767"/>
        <end position="786"/>
    </location>
</feature>
<reference evidence="10 11" key="1">
    <citation type="submission" date="2021-01" db="EMBL/GenBank/DDBJ databases">
        <title>Genomic Encyclopedia of Type Strains, Phase IV (KMG-IV): sequencing the most valuable type-strain genomes for metagenomic binning, comparative biology and taxonomic classification.</title>
        <authorList>
            <person name="Goeker M."/>
        </authorList>
    </citation>
    <scope>NUCLEOTIDE SEQUENCE [LARGE SCALE GENOMIC DNA]</scope>
    <source>
        <strain evidence="10 11">DSM 104297</strain>
    </source>
</reference>
<evidence type="ECO:0000256" key="8">
    <source>
        <dbReference type="SAM" id="MobiDB-lite"/>
    </source>
</evidence>
<evidence type="ECO:0000313" key="10">
    <source>
        <dbReference type="EMBL" id="MBM7703050.1"/>
    </source>
</evidence>
<evidence type="ECO:0000256" key="2">
    <source>
        <dbReference type="ARBA" id="ARBA00008338"/>
    </source>
</evidence>